<evidence type="ECO:0000256" key="8">
    <source>
        <dbReference type="ARBA" id="ARBA00022842"/>
    </source>
</evidence>
<evidence type="ECO:0000256" key="4">
    <source>
        <dbReference type="ARBA" id="ARBA00022490"/>
    </source>
</evidence>
<dbReference type="GO" id="GO:0047334">
    <property type="term" value="F:diphosphate-fructose-6-phosphate 1-phosphotransferase activity"/>
    <property type="evidence" value="ECO:0007669"/>
    <property type="project" value="InterPro"/>
</dbReference>
<proteinExistence type="inferred from homology"/>
<dbReference type="GO" id="GO:0061621">
    <property type="term" value="P:canonical glycolysis"/>
    <property type="evidence" value="ECO:0007669"/>
    <property type="project" value="TreeGrafter"/>
</dbReference>
<dbReference type="GO" id="GO:0005945">
    <property type="term" value="C:6-phosphofructokinase complex"/>
    <property type="evidence" value="ECO:0007669"/>
    <property type="project" value="TreeGrafter"/>
</dbReference>
<comment type="catalytic activity">
    <reaction evidence="10">
        <text>beta-D-fructose 6-phosphate + ATP = beta-D-fructose 1,6-bisphosphate + ADP + H(+)</text>
        <dbReference type="Rhea" id="RHEA:16109"/>
        <dbReference type="ChEBI" id="CHEBI:15378"/>
        <dbReference type="ChEBI" id="CHEBI:30616"/>
        <dbReference type="ChEBI" id="CHEBI:32966"/>
        <dbReference type="ChEBI" id="CHEBI:57634"/>
        <dbReference type="ChEBI" id="CHEBI:456216"/>
        <dbReference type="EC" id="2.7.1.11"/>
    </reaction>
</comment>
<comment type="pathway">
    <text evidence="3 10">Carbohydrate degradation; glycolysis; D-glyceraldehyde 3-phosphate and glycerone phosphate from D-glucose: step 3/4.</text>
</comment>
<dbReference type="Gene3D" id="3.40.50.450">
    <property type="match status" value="1"/>
</dbReference>
<dbReference type="SUPFAM" id="SSF53784">
    <property type="entry name" value="Phosphofructokinase"/>
    <property type="match status" value="1"/>
</dbReference>
<keyword evidence="6 10" id="KW-0479">Metal-binding</keyword>
<evidence type="ECO:0000313" key="12">
    <source>
        <dbReference type="EMBL" id="VGO13249.1"/>
    </source>
</evidence>
<dbReference type="GO" id="GO:0006002">
    <property type="term" value="P:fructose 6-phosphate metabolic process"/>
    <property type="evidence" value="ECO:0007669"/>
    <property type="project" value="InterPro"/>
</dbReference>
<keyword evidence="10" id="KW-0547">Nucleotide-binding</keyword>
<dbReference type="PIRSF" id="PIRSF000532">
    <property type="entry name" value="ATP_PFK_prok"/>
    <property type="match status" value="1"/>
</dbReference>
<feature type="domain" description="Phosphofructokinase" evidence="11">
    <location>
        <begin position="8"/>
        <end position="311"/>
    </location>
</feature>
<feature type="binding site" description="in other chain" evidence="10">
    <location>
        <position position="232"/>
    </location>
    <ligand>
        <name>substrate</name>
        <note>ligand shared between dimeric partners</note>
    </ligand>
</feature>
<evidence type="ECO:0000259" key="11">
    <source>
        <dbReference type="Pfam" id="PF00365"/>
    </source>
</evidence>
<feature type="binding site" evidence="10">
    <location>
        <position position="172"/>
    </location>
    <ligand>
        <name>substrate</name>
        <note>ligand shared between dimeric partners</note>
    </ligand>
</feature>
<dbReference type="InterPro" id="IPR012829">
    <property type="entry name" value="Phosphofructokinase_III"/>
</dbReference>
<dbReference type="GO" id="GO:0005524">
    <property type="term" value="F:ATP binding"/>
    <property type="evidence" value="ECO:0007669"/>
    <property type="project" value="UniProtKB-KW"/>
</dbReference>
<comment type="cofactor">
    <cofactor evidence="1 10">
        <name>Mg(2+)</name>
        <dbReference type="ChEBI" id="CHEBI:18420"/>
    </cofactor>
</comment>
<accession>A0A6C2U0A1</accession>
<feature type="binding site" evidence="10">
    <location>
        <begin position="76"/>
        <end position="77"/>
    </location>
    <ligand>
        <name>ATP</name>
        <dbReference type="ChEBI" id="CHEBI:30616"/>
    </ligand>
</feature>
<feature type="binding site" description="in other chain" evidence="10">
    <location>
        <begin position="286"/>
        <end position="289"/>
    </location>
    <ligand>
        <name>substrate</name>
        <note>ligand shared between dimeric partners</note>
    </ligand>
</feature>
<dbReference type="PRINTS" id="PR00476">
    <property type="entry name" value="PHFRCTKINASE"/>
</dbReference>
<evidence type="ECO:0000256" key="5">
    <source>
        <dbReference type="ARBA" id="ARBA00022679"/>
    </source>
</evidence>
<feature type="binding site" evidence="10">
    <location>
        <begin position="112"/>
        <end position="115"/>
    </location>
    <ligand>
        <name>ATP</name>
        <dbReference type="ChEBI" id="CHEBI:30616"/>
    </ligand>
</feature>
<feature type="binding site" description="in other chain" evidence="10">
    <location>
        <begin position="135"/>
        <end position="137"/>
    </location>
    <ligand>
        <name>substrate</name>
        <note>ligand shared between dimeric partners</note>
    </ligand>
</feature>
<dbReference type="Gene3D" id="3.40.50.460">
    <property type="entry name" value="Phosphofructokinase domain"/>
    <property type="match status" value="1"/>
</dbReference>
<dbReference type="InterPro" id="IPR015912">
    <property type="entry name" value="Phosphofructokinase_CS"/>
</dbReference>
<dbReference type="UniPathway" id="UPA00109">
    <property type="reaction ID" value="UER00182"/>
</dbReference>
<reference evidence="12 13" key="1">
    <citation type="submission" date="2019-04" db="EMBL/GenBank/DDBJ databases">
        <authorList>
            <person name="Van Vliet M D."/>
        </authorList>
    </citation>
    <scope>NUCLEOTIDE SEQUENCE [LARGE SCALE GENOMIC DNA]</scope>
    <source>
        <strain evidence="12 13">F1</strain>
    </source>
</reference>
<dbReference type="Proteomes" id="UP000366872">
    <property type="component" value="Unassembled WGS sequence"/>
</dbReference>
<dbReference type="PROSITE" id="PS00433">
    <property type="entry name" value="PHOSPHOFRUCTOKINASE"/>
    <property type="match status" value="1"/>
</dbReference>
<organism evidence="12 13">
    <name type="scientific">Pontiella desulfatans</name>
    <dbReference type="NCBI Taxonomy" id="2750659"/>
    <lineage>
        <taxon>Bacteria</taxon>
        <taxon>Pseudomonadati</taxon>
        <taxon>Kiritimatiellota</taxon>
        <taxon>Kiritimatiellia</taxon>
        <taxon>Kiritimatiellales</taxon>
        <taxon>Pontiellaceae</taxon>
        <taxon>Pontiella</taxon>
    </lineage>
</organism>
<comment type="caution">
    <text evidence="10">Lacks conserved residue(s) required for the propagation of feature annotation.</text>
</comment>
<dbReference type="FunFam" id="3.40.50.460:FF:000002">
    <property type="entry name" value="ATP-dependent 6-phosphofructokinase"/>
    <property type="match status" value="1"/>
</dbReference>
<dbReference type="GO" id="GO:0030388">
    <property type="term" value="P:fructose 1,6-bisphosphate metabolic process"/>
    <property type="evidence" value="ECO:0007669"/>
    <property type="project" value="TreeGrafter"/>
</dbReference>
<evidence type="ECO:0000256" key="2">
    <source>
        <dbReference type="ARBA" id="ARBA00004496"/>
    </source>
</evidence>
<comment type="subcellular location">
    <subcellularLocation>
        <location evidence="2 10">Cytoplasm</location>
    </subcellularLocation>
</comment>
<feature type="binding site" evidence="10">
    <location>
        <position position="113"/>
    </location>
    <ligand>
        <name>Mg(2+)</name>
        <dbReference type="ChEBI" id="CHEBI:18420"/>
        <note>catalytic</note>
    </ligand>
</feature>
<dbReference type="InterPro" id="IPR000023">
    <property type="entry name" value="Phosphofructokinase_dom"/>
</dbReference>
<dbReference type="Pfam" id="PF00365">
    <property type="entry name" value="PFK"/>
    <property type="match status" value="1"/>
</dbReference>
<dbReference type="GO" id="GO:0016208">
    <property type="term" value="F:AMP binding"/>
    <property type="evidence" value="ECO:0007669"/>
    <property type="project" value="TreeGrafter"/>
</dbReference>
<keyword evidence="9 10" id="KW-0324">Glycolysis</keyword>
<keyword evidence="5 10" id="KW-0808">Transferase</keyword>
<protein>
    <recommendedName>
        <fullName evidence="10">ATP-dependent 6-phosphofructokinase</fullName>
        <shortName evidence="10">ATP-PFK</shortName>
        <shortName evidence="10">Phosphofructokinase</shortName>
        <ecNumber evidence="10">2.7.1.11</ecNumber>
    </recommendedName>
    <alternativeName>
        <fullName evidence="10">Phosphohexokinase</fullName>
    </alternativeName>
</protein>
<sequence>MPSKTKCIGILTSGGDCPGLNAAIRGVAKAALGQGTKVIGIKDGFRGLVENRMRALEDGDVSGILTHGGTFLGSSRDKPHRMPMGGKVLDMTEVAVSNAQKNHIDCLICLGGNGTQKNAMRLHEAGLNVITLPKTIDNDVAGTDITFGFDSSMAIATEAIDRLHTTASSHHRAIVCEIMGNKAGWLALGAGIAGGADVILLPEIPYDMDHVVGHLLERRHHNKRFSIIAVAEGAISKQEDQDGRKKKNMASDEEIEGLIAEPVANRIAREIQQAAGIEVRYTSLGHVQRGGTPTATDRLLSTRFGTKAGELLQDGIYNVMVGLKGEHCVAVPLAEVAGLTKVIPPNHPWLKAAALVDTCLGDELNRME</sequence>
<feature type="active site" description="Proton acceptor" evidence="10">
    <location>
        <position position="137"/>
    </location>
</feature>
<name>A0A6C2U0A1_PONDE</name>
<keyword evidence="4 10" id="KW-0963">Cytoplasm</keyword>
<keyword evidence="10" id="KW-0067">ATP-binding</keyword>
<keyword evidence="13" id="KW-1185">Reference proteome</keyword>
<feature type="binding site" evidence="10">
    <location>
        <position position="15"/>
    </location>
    <ligand>
        <name>ATP</name>
        <dbReference type="ChEBI" id="CHEBI:30616"/>
    </ligand>
</feature>
<evidence type="ECO:0000256" key="9">
    <source>
        <dbReference type="ARBA" id="ARBA00023152"/>
    </source>
</evidence>
<comment type="similarity">
    <text evidence="10">Belongs to the phosphofructokinase type A (PFKA) family. Mixed-substrate PFK group III subfamily.</text>
</comment>
<dbReference type="GO" id="GO:0042802">
    <property type="term" value="F:identical protein binding"/>
    <property type="evidence" value="ECO:0007669"/>
    <property type="project" value="TreeGrafter"/>
</dbReference>
<keyword evidence="7 10" id="KW-0418">Kinase</keyword>
<dbReference type="NCBIfam" id="NF002872">
    <property type="entry name" value="PRK03202.1"/>
    <property type="match status" value="1"/>
</dbReference>
<dbReference type="InterPro" id="IPR035966">
    <property type="entry name" value="PKF_sf"/>
</dbReference>
<evidence type="ECO:0000256" key="3">
    <source>
        <dbReference type="ARBA" id="ARBA00004679"/>
    </source>
</evidence>
<dbReference type="InterPro" id="IPR012003">
    <property type="entry name" value="ATP_PFK_prok-type"/>
</dbReference>
<dbReference type="GO" id="GO:0003872">
    <property type="term" value="F:6-phosphofructokinase activity"/>
    <property type="evidence" value="ECO:0007669"/>
    <property type="project" value="UniProtKB-UniRule"/>
</dbReference>
<gene>
    <name evidence="12" type="primary">pfkA2</name>
    <name evidence="10" type="synonym">pfkA</name>
    <name evidence="12" type="ORF">PDESU_01805</name>
</gene>
<dbReference type="PANTHER" id="PTHR13697">
    <property type="entry name" value="PHOSPHOFRUCTOKINASE"/>
    <property type="match status" value="1"/>
</dbReference>
<comment type="subunit">
    <text evidence="10">Homodimer or homotetramer.</text>
</comment>
<dbReference type="InterPro" id="IPR022953">
    <property type="entry name" value="ATP_PFK"/>
</dbReference>
<dbReference type="GO" id="GO:0070095">
    <property type="term" value="F:fructose-6-phosphate binding"/>
    <property type="evidence" value="ECO:0007669"/>
    <property type="project" value="TreeGrafter"/>
</dbReference>
<dbReference type="HAMAP" id="MF_01976">
    <property type="entry name" value="Phosphofructokinase_III"/>
    <property type="match status" value="1"/>
</dbReference>
<comment type="function">
    <text evidence="10">Catalyzes the phosphorylation of D-fructose 6-phosphate to fructose 1,6-bisphosphate by ATP, the first committing step of glycolysis.</text>
</comment>
<dbReference type="EMBL" id="CAAHFG010000001">
    <property type="protein sequence ID" value="VGO13249.1"/>
    <property type="molecule type" value="Genomic_DNA"/>
</dbReference>
<evidence type="ECO:0000313" key="13">
    <source>
        <dbReference type="Proteomes" id="UP000366872"/>
    </source>
</evidence>
<evidence type="ECO:0000256" key="7">
    <source>
        <dbReference type="ARBA" id="ARBA00022777"/>
    </source>
</evidence>
<evidence type="ECO:0000256" key="1">
    <source>
        <dbReference type="ARBA" id="ARBA00001946"/>
    </source>
</evidence>
<feature type="binding site" evidence="10">
    <location>
        <position position="280"/>
    </location>
    <ligand>
        <name>substrate</name>
        <note>ligand shared between dimeric partners</note>
    </ligand>
</feature>
<keyword evidence="8 10" id="KW-0460">Magnesium</keyword>
<dbReference type="AlphaFoldDB" id="A0A6C2U0A1"/>
<dbReference type="EC" id="2.7.1.11" evidence="10"/>
<dbReference type="GO" id="GO:0048029">
    <property type="term" value="F:monosaccharide binding"/>
    <property type="evidence" value="ECO:0007669"/>
    <property type="project" value="TreeGrafter"/>
</dbReference>
<evidence type="ECO:0000256" key="6">
    <source>
        <dbReference type="ARBA" id="ARBA00022723"/>
    </source>
</evidence>
<evidence type="ECO:0000256" key="10">
    <source>
        <dbReference type="HAMAP-Rule" id="MF_01976"/>
    </source>
</evidence>
<dbReference type="RefSeq" id="WP_136078835.1">
    <property type="nucleotide sequence ID" value="NZ_CAAHFG010000001.1"/>
</dbReference>
<dbReference type="GO" id="GO:0046872">
    <property type="term" value="F:metal ion binding"/>
    <property type="evidence" value="ECO:0007669"/>
    <property type="project" value="UniProtKB-KW"/>
</dbReference>
<feature type="site" description="Important for substrate specificity; cannot use PPi as phosphoryl donor" evidence="10">
    <location>
        <position position="114"/>
    </location>
</feature>
<dbReference type="PANTHER" id="PTHR13697:SF52">
    <property type="entry name" value="ATP-DEPENDENT 6-PHOSPHOFRUCTOKINASE 3"/>
    <property type="match status" value="1"/>
</dbReference>